<reference evidence="1" key="1">
    <citation type="submission" date="2023-01" db="EMBL/GenBank/DDBJ databases">
        <title>The growth and conidiation of Purpureocillium lavendulum are regulated by nitrogen source and histone H3K14 acetylation.</title>
        <authorList>
            <person name="Tang P."/>
            <person name="Han J."/>
            <person name="Zhang C."/>
            <person name="Tang P."/>
            <person name="Qi F."/>
            <person name="Zhang K."/>
            <person name="Liang L."/>
        </authorList>
    </citation>
    <scope>NUCLEOTIDE SEQUENCE</scope>
    <source>
        <strain evidence="1">YMF1.00683</strain>
    </source>
</reference>
<proteinExistence type="predicted"/>
<name>A0AB34FT77_9HYPO</name>
<dbReference type="SUPFAM" id="SSF53474">
    <property type="entry name" value="alpha/beta-Hydrolases"/>
    <property type="match status" value="1"/>
</dbReference>
<keyword evidence="1" id="KW-0378">Hydrolase</keyword>
<dbReference type="Gene3D" id="3.40.50.1820">
    <property type="entry name" value="alpha/beta hydrolase"/>
    <property type="match status" value="1"/>
</dbReference>
<comment type="caution">
    <text evidence="1">The sequence shown here is derived from an EMBL/GenBank/DDBJ whole genome shotgun (WGS) entry which is preliminary data.</text>
</comment>
<dbReference type="InterPro" id="IPR029058">
    <property type="entry name" value="AB_hydrolase_fold"/>
</dbReference>
<sequence length="382" mass="42252">MSAAREFVDDPRFSRAFELPADPTRGRHSAFRIAYADYGYRKESDAEQETVLLFFGSLMGSRLVHVAKDKLAKEHGIRIINPDRPGIGGTDAVDPERRVAVWLGERERHVRGGFFESETDFHQDAIPALLAHLGIKHVSVGCHSCGVIYALDMLLHRPDLLHPERPYLAIGAPWILPAHTGSTALSVAQSLPASIIGQTDKLARLINNHVGPMVGTSVGLVLRLSARLAPKSQSIGERTADGDMLEDEVWPAIVQRMYAEGVKGIADDAVLLMQKHHDAGGWGDWGDYDVLVPRLAEALCAAGRRLKVDVLYAEDDFIVGGEKSKGQIWFDRCWNVRRRDAGIDYSSMTVKGVDHDGLWDLKSSTVHRVFKELGQQGEPRQN</sequence>
<evidence type="ECO:0000313" key="2">
    <source>
        <dbReference type="Proteomes" id="UP001163105"/>
    </source>
</evidence>
<protein>
    <submittedName>
        <fullName evidence="1">Alpha/beta hydrolase fold family protein</fullName>
    </submittedName>
</protein>
<organism evidence="1 2">
    <name type="scientific">Purpureocillium lavendulum</name>
    <dbReference type="NCBI Taxonomy" id="1247861"/>
    <lineage>
        <taxon>Eukaryota</taxon>
        <taxon>Fungi</taxon>
        <taxon>Dikarya</taxon>
        <taxon>Ascomycota</taxon>
        <taxon>Pezizomycotina</taxon>
        <taxon>Sordariomycetes</taxon>
        <taxon>Hypocreomycetidae</taxon>
        <taxon>Hypocreales</taxon>
        <taxon>Ophiocordycipitaceae</taxon>
        <taxon>Purpureocillium</taxon>
    </lineage>
</organism>
<gene>
    <name evidence="1" type="ORF">O9K51_05876</name>
</gene>
<dbReference type="EMBL" id="JAQHRD010000004">
    <property type="protein sequence ID" value="KAJ6442319.1"/>
    <property type="molecule type" value="Genomic_DNA"/>
</dbReference>
<evidence type="ECO:0000313" key="1">
    <source>
        <dbReference type="EMBL" id="KAJ6442319.1"/>
    </source>
</evidence>
<accession>A0AB34FT77</accession>
<dbReference type="GO" id="GO:0016787">
    <property type="term" value="F:hydrolase activity"/>
    <property type="evidence" value="ECO:0007669"/>
    <property type="project" value="UniProtKB-KW"/>
</dbReference>
<dbReference type="AlphaFoldDB" id="A0AB34FT77"/>
<dbReference type="Proteomes" id="UP001163105">
    <property type="component" value="Unassembled WGS sequence"/>
</dbReference>
<keyword evidence="2" id="KW-1185">Reference proteome</keyword>